<organism evidence="1 2">
    <name type="scientific">Amphibalanus amphitrite</name>
    <name type="common">Striped barnacle</name>
    <name type="synonym">Balanus amphitrite</name>
    <dbReference type="NCBI Taxonomy" id="1232801"/>
    <lineage>
        <taxon>Eukaryota</taxon>
        <taxon>Metazoa</taxon>
        <taxon>Ecdysozoa</taxon>
        <taxon>Arthropoda</taxon>
        <taxon>Crustacea</taxon>
        <taxon>Multicrustacea</taxon>
        <taxon>Cirripedia</taxon>
        <taxon>Thoracica</taxon>
        <taxon>Thoracicalcarea</taxon>
        <taxon>Balanomorpha</taxon>
        <taxon>Balanoidea</taxon>
        <taxon>Balanidae</taxon>
        <taxon>Amphibalaninae</taxon>
        <taxon>Amphibalanus</taxon>
    </lineage>
</organism>
<dbReference type="Proteomes" id="UP000440578">
    <property type="component" value="Unassembled WGS sequence"/>
</dbReference>
<comment type="caution">
    <text evidence="1">The sequence shown here is derived from an EMBL/GenBank/DDBJ whole genome shotgun (WGS) entry which is preliminary data.</text>
</comment>
<proteinExistence type="predicted"/>
<accession>A0A6A4WWT3</accession>
<evidence type="ECO:0000313" key="1">
    <source>
        <dbReference type="EMBL" id="KAF0306882.1"/>
    </source>
</evidence>
<protein>
    <submittedName>
        <fullName evidence="1">Uncharacterized protein</fullName>
    </submittedName>
</protein>
<gene>
    <name evidence="1" type="ORF">FJT64_021704</name>
</gene>
<dbReference type="AlphaFoldDB" id="A0A6A4WWT3"/>
<evidence type="ECO:0000313" key="2">
    <source>
        <dbReference type="Proteomes" id="UP000440578"/>
    </source>
</evidence>
<dbReference type="EMBL" id="VIIS01000624">
    <property type="protein sequence ID" value="KAF0306882.1"/>
    <property type="molecule type" value="Genomic_DNA"/>
</dbReference>
<sequence>MMYTQTCPKTCMLRYPMVAEMQIVQRMTMSKVECPVRPELCFASRDDRSSRQIMDGRKEHLHVATATRWNSELRSIESFLALREETLNDLTESVPALAAKVVAEAGRKGLQELVKVI</sequence>
<reference evidence="1 2" key="1">
    <citation type="submission" date="2019-07" db="EMBL/GenBank/DDBJ databases">
        <title>Draft genome assembly of a fouling barnacle, Amphibalanus amphitrite (Darwin, 1854): The first reference genome for Thecostraca.</title>
        <authorList>
            <person name="Kim W."/>
        </authorList>
    </citation>
    <scope>NUCLEOTIDE SEQUENCE [LARGE SCALE GENOMIC DNA]</scope>
    <source>
        <strain evidence="1">SNU_AA5</strain>
        <tissue evidence="1">Soma without cirri and trophi</tissue>
    </source>
</reference>
<name>A0A6A4WWT3_AMPAM</name>
<keyword evidence="2" id="KW-1185">Reference proteome</keyword>